<name>A0A0R3T922_RODNA</name>
<feature type="region of interest" description="Disordered" evidence="1">
    <location>
        <begin position="1"/>
        <end position="20"/>
    </location>
</feature>
<evidence type="ECO:0000313" key="2">
    <source>
        <dbReference type="EMBL" id="VDN99418.1"/>
    </source>
</evidence>
<feature type="compositionally biased region" description="Polar residues" evidence="1">
    <location>
        <begin position="105"/>
        <end position="117"/>
    </location>
</feature>
<reference evidence="2 3" key="2">
    <citation type="submission" date="2018-11" db="EMBL/GenBank/DDBJ databases">
        <authorList>
            <consortium name="Pathogen Informatics"/>
        </authorList>
    </citation>
    <scope>NUCLEOTIDE SEQUENCE [LARGE SCALE GENOMIC DNA]</scope>
</reference>
<dbReference type="Proteomes" id="UP000278807">
    <property type="component" value="Unassembled WGS sequence"/>
</dbReference>
<dbReference type="AlphaFoldDB" id="A0A0R3T922"/>
<keyword evidence="3" id="KW-1185">Reference proteome</keyword>
<organism evidence="4">
    <name type="scientific">Rodentolepis nana</name>
    <name type="common">Dwarf tapeworm</name>
    <name type="synonym">Hymenolepis nana</name>
    <dbReference type="NCBI Taxonomy" id="102285"/>
    <lineage>
        <taxon>Eukaryota</taxon>
        <taxon>Metazoa</taxon>
        <taxon>Spiralia</taxon>
        <taxon>Lophotrochozoa</taxon>
        <taxon>Platyhelminthes</taxon>
        <taxon>Cestoda</taxon>
        <taxon>Eucestoda</taxon>
        <taxon>Cyclophyllidea</taxon>
        <taxon>Hymenolepididae</taxon>
        <taxon>Rodentolepis</taxon>
    </lineage>
</organism>
<gene>
    <name evidence="2" type="ORF">HNAJ_LOCUS3559</name>
</gene>
<feature type="region of interest" description="Disordered" evidence="1">
    <location>
        <begin position="81"/>
        <end position="117"/>
    </location>
</feature>
<dbReference type="OrthoDB" id="6270257at2759"/>
<dbReference type="EMBL" id="UZAE01002120">
    <property type="protein sequence ID" value="VDN99418.1"/>
    <property type="molecule type" value="Genomic_DNA"/>
</dbReference>
<accession>A0A0R3T922</accession>
<protein>
    <submittedName>
        <fullName evidence="2 4">Uncharacterized protein</fullName>
    </submittedName>
</protein>
<dbReference type="WBParaSite" id="HNAJ_0000356101-mRNA-1">
    <property type="protein sequence ID" value="HNAJ_0000356101-mRNA-1"/>
    <property type="gene ID" value="HNAJ_0000356101"/>
</dbReference>
<reference evidence="4" key="1">
    <citation type="submission" date="2017-02" db="UniProtKB">
        <authorList>
            <consortium name="WormBaseParasite"/>
        </authorList>
    </citation>
    <scope>IDENTIFICATION</scope>
</reference>
<evidence type="ECO:0000313" key="3">
    <source>
        <dbReference type="Proteomes" id="UP000278807"/>
    </source>
</evidence>
<sequence>MNSLRDAPSLPSANYSPKTEITFHPNNAQIARKCKYANEGASKQLSLNMEKLNLEQQKACQRVEREQDQLCQEILDNTEHRSEATGAQNSRRRIQRSKTMDIRSLNASQRTPPTTKGVSLAFDEGFNSIRGPTPFKTPITNNATSVNMSCNRSASLVKIDQIKKQTQEESQPDWQVALATKRREKLHQLHMFRELGHWGDDGCQTATAMLAGNSFNVALSNSKAISNSITENIEDKDKHTK</sequence>
<feature type="compositionally biased region" description="Polar residues" evidence="1">
    <location>
        <begin position="11"/>
        <end position="20"/>
    </location>
</feature>
<evidence type="ECO:0000256" key="1">
    <source>
        <dbReference type="SAM" id="MobiDB-lite"/>
    </source>
</evidence>
<proteinExistence type="predicted"/>
<evidence type="ECO:0000313" key="4">
    <source>
        <dbReference type="WBParaSite" id="HNAJ_0000356101-mRNA-1"/>
    </source>
</evidence>